<dbReference type="AlphaFoldDB" id="A0A182DY58"/>
<reference evidence="3 4" key="2">
    <citation type="submission" date="2018-08" db="EMBL/GenBank/DDBJ databases">
        <authorList>
            <person name="Laetsch R D."/>
            <person name="Stevens L."/>
            <person name="Kumar S."/>
            <person name="Blaxter L. M."/>
        </authorList>
    </citation>
    <scope>NUCLEOTIDE SEQUENCE [LARGE SCALE GENOMIC DNA]</scope>
</reference>
<dbReference type="PANTHER" id="PTHR34256:SF1">
    <property type="entry name" value="UPF0561 PROTEIN C2ORF68"/>
    <property type="match status" value="1"/>
</dbReference>
<accession>A0A182DY58</accession>
<dbReference type="EMBL" id="UYRW01000060">
    <property type="protein sequence ID" value="VDK62469.1"/>
    <property type="molecule type" value="Genomic_DNA"/>
</dbReference>
<dbReference type="Proteomes" id="UP000271087">
    <property type="component" value="Unassembled WGS sequence"/>
</dbReference>
<evidence type="ECO:0000256" key="1">
    <source>
        <dbReference type="ARBA" id="ARBA00006905"/>
    </source>
</evidence>
<proteinExistence type="inferred from homology"/>
<comment type="similarity">
    <text evidence="1">Belongs to the UPF0561 family.</text>
</comment>
<evidence type="ECO:0000313" key="5">
    <source>
        <dbReference type="WBParaSite" id="nOo.2.0.1.t00599-RA"/>
    </source>
</evidence>
<dbReference type="STRING" id="42157.A0A182DY58"/>
<keyword evidence="2" id="KW-0175">Coiled coil</keyword>
<name>A0A182DY58_ONCOC</name>
<reference evidence="5" key="1">
    <citation type="submission" date="2016-06" db="UniProtKB">
        <authorList>
            <consortium name="WormBaseParasite"/>
        </authorList>
    </citation>
    <scope>IDENTIFICATION</scope>
</reference>
<dbReference type="Pfam" id="PF10573">
    <property type="entry name" value="UPF0561"/>
    <property type="match status" value="1"/>
</dbReference>
<evidence type="ECO:0000256" key="2">
    <source>
        <dbReference type="SAM" id="Coils"/>
    </source>
</evidence>
<feature type="coiled-coil region" evidence="2">
    <location>
        <begin position="87"/>
        <end position="118"/>
    </location>
</feature>
<protein>
    <submittedName>
        <fullName evidence="3 5">Uncharacterized protein</fullName>
    </submittedName>
</protein>
<evidence type="ECO:0000313" key="3">
    <source>
        <dbReference type="EMBL" id="VDK62469.1"/>
    </source>
</evidence>
<dbReference type="WBParaSite" id="nOo.2.0.1.t00599-RA">
    <property type="protein sequence ID" value="nOo.2.0.1.t00599-RA"/>
    <property type="gene ID" value="nOo.2.0.1.g00599"/>
</dbReference>
<sequence>MTKTPAGTINLDDGKNVRAETLNAPRLNMNHGFMKSIVRNQIDRDEYDKLVSERSVTTSYRRLERPRKTCDPLVLYIPPHLRNINVKTTENEKNSDIKDDKEKLRKEIRRRLMEQMAKEGHETAEAVIPSPILLNRNRNEPLFKLNIRGLDGNSIEQIIHANDSSARIAKALTRQLKLTDDQCRLLRNRIEQELEKRLAT</sequence>
<evidence type="ECO:0000313" key="4">
    <source>
        <dbReference type="Proteomes" id="UP000271087"/>
    </source>
</evidence>
<dbReference type="InterPro" id="IPR018888">
    <property type="entry name" value="UPF0561"/>
</dbReference>
<gene>
    <name evidence="3" type="ORF">NOO_LOCUS599</name>
</gene>
<organism evidence="5">
    <name type="scientific">Onchocerca ochengi</name>
    <name type="common">Filarial nematode worm</name>
    <dbReference type="NCBI Taxonomy" id="42157"/>
    <lineage>
        <taxon>Eukaryota</taxon>
        <taxon>Metazoa</taxon>
        <taxon>Ecdysozoa</taxon>
        <taxon>Nematoda</taxon>
        <taxon>Chromadorea</taxon>
        <taxon>Rhabditida</taxon>
        <taxon>Spirurina</taxon>
        <taxon>Spiruromorpha</taxon>
        <taxon>Filarioidea</taxon>
        <taxon>Onchocercidae</taxon>
        <taxon>Onchocerca</taxon>
    </lineage>
</organism>
<dbReference type="PANTHER" id="PTHR34256">
    <property type="entry name" value="UPF0561 PROTEIN C2ORF68"/>
    <property type="match status" value="1"/>
</dbReference>
<keyword evidence="4" id="KW-1185">Reference proteome</keyword>
<dbReference type="OrthoDB" id="10033037at2759"/>